<accession>A0AAE1EDE2</accession>
<dbReference type="Proteomes" id="UP001283361">
    <property type="component" value="Unassembled WGS sequence"/>
</dbReference>
<keyword evidence="2" id="KW-1185">Reference proteome</keyword>
<evidence type="ECO:0000313" key="2">
    <source>
        <dbReference type="Proteomes" id="UP001283361"/>
    </source>
</evidence>
<name>A0AAE1EDE2_9GAST</name>
<dbReference type="AlphaFoldDB" id="A0AAE1EDE2"/>
<comment type="caution">
    <text evidence="1">The sequence shown here is derived from an EMBL/GenBank/DDBJ whole genome shotgun (WGS) entry which is preliminary data.</text>
</comment>
<proteinExistence type="predicted"/>
<gene>
    <name evidence="1" type="ORF">RRG08_012329</name>
</gene>
<protein>
    <submittedName>
        <fullName evidence="1">Uncharacterized protein</fullName>
    </submittedName>
</protein>
<sequence>MEAHTSNEFGNTDRDSRTGTDYNVLYPLFPDRTGTDYNVLYPLFPDRTVTDYNVLYPLFPNRTGTDHNVLYPLLLLCNKIGTDHNVLYPLFPERTAADHNVLYRLFLDITGTHHNLSHSNALFPVRWSVSSNCAYLSAARTILHVSGRASKGQVIGPALGDHWSGSRWTVAGQDRH</sequence>
<dbReference type="EMBL" id="JAWDGP010000216">
    <property type="protein sequence ID" value="KAK3802817.1"/>
    <property type="molecule type" value="Genomic_DNA"/>
</dbReference>
<reference evidence="1" key="1">
    <citation type="journal article" date="2023" name="G3 (Bethesda)">
        <title>A reference genome for the long-term kleptoplast-retaining sea slug Elysia crispata morphotype clarki.</title>
        <authorList>
            <person name="Eastman K.E."/>
            <person name="Pendleton A.L."/>
            <person name="Shaikh M.A."/>
            <person name="Suttiyut T."/>
            <person name="Ogas R."/>
            <person name="Tomko P."/>
            <person name="Gavelis G."/>
            <person name="Widhalm J.R."/>
            <person name="Wisecaver J.H."/>
        </authorList>
    </citation>
    <scope>NUCLEOTIDE SEQUENCE</scope>
    <source>
        <strain evidence="1">ECLA1</strain>
    </source>
</reference>
<evidence type="ECO:0000313" key="1">
    <source>
        <dbReference type="EMBL" id="KAK3802817.1"/>
    </source>
</evidence>
<organism evidence="1 2">
    <name type="scientific">Elysia crispata</name>
    <name type="common">lettuce slug</name>
    <dbReference type="NCBI Taxonomy" id="231223"/>
    <lineage>
        <taxon>Eukaryota</taxon>
        <taxon>Metazoa</taxon>
        <taxon>Spiralia</taxon>
        <taxon>Lophotrochozoa</taxon>
        <taxon>Mollusca</taxon>
        <taxon>Gastropoda</taxon>
        <taxon>Heterobranchia</taxon>
        <taxon>Euthyneura</taxon>
        <taxon>Panpulmonata</taxon>
        <taxon>Sacoglossa</taxon>
        <taxon>Placobranchoidea</taxon>
        <taxon>Plakobranchidae</taxon>
        <taxon>Elysia</taxon>
    </lineage>
</organism>